<protein>
    <submittedName>
        <fullName evidence="3">DUF317 domain-containing protein</fullName>
    </submittedName>
</protein>
<feature type="domain" description="DUF317" evidence="2">
    <location>
        <begin position="52"/>
        <end position="107"/>
    </location>
</feature>
<dbReference type="Proteomes" id="UP001223144">
    <property type="component" value="Unassembled WGS sequence"/>
</dbReference>
<gene>
    <name evidence="3" type="ORF">QCN29_07510</name>
</gene>
<name>A0ABT6HIR3_9ACTN</name>
<evidence type="ECO:0000259" key="2">
    <source>
        <dbReference type="Pfam" id="PF03771"/>
    </source>
</evidence>
<dbReference type="EMBL" id="JARWBG010000005">
    <property type="protein sequence ID" value="MDH2388634.1"/>
    <property type="molecule type" value="Genomic_DNA"/>
</dbReference>
<feature type="domain" description="DUF317" evidence="2">
    <location>
        <begin position="137"/>
        <end position="196"/>
    </location>
</feature>
<feature type="compositionally biased region" description="Basic and acidic residues" evidence="1">
    <location>
        <begin position="252"/>
        <end position="261"/>
    </location>
</feature>
<sequence>MPKPPEIVDVDFVAPRHLAGGGDPAWVTVPLHRACGWSYGHDPLMPRVILSSPDQKALFRLEPDPDGQWWTLHHAQQPDRPAWYASFGARTPVELTAGFIDALTDPAATASAEADLYEPLQRLAWSPPATGGDGLVSPDGTAYVERVGSAQEPGAWFVTATLGPGRQPVWQARFGEHTPPHLITAFTTALADPNPVLRTGSMRSLPMRNPDAVTRTRREVPAVQVASALEERVHALAARRASRPASRSPLRRPPDNNRRSR</sequence>
<organism evidence="3 4">
    <name type="scientific">Streptomyces chengmaiensis</name>
    <dbReference type="NCBI Taxonomy" id="3040919"/>
    <lineage>
        <taxon>Bacteria</taxon>
        <taxon>Bacillati</taxon>
        <taxon>Actinomycetota</taxon>
        <taxon>Actinomycetes</taxon>
        <taxon>Kitasatosporales</taxon>
        <taxon>Streptomycetaceae</taxon>
        <taxon>Streptomyces</taxon>
    </lineage>
</organism>
<proteinExistence type="predicted"/>
<evidence type="ECO:0000313" key="4">
    <source>
        <dbReference type="Proteomes" id="UP001223144"/>
    </source>
</evidence>
<dbReference type="Pfam" id="PF03771">
    <property type="entry name" value="SPDY"/>
    <property type="match status" value="2"/>
</dbReference>
<evidence type="ECO:0000256" key="1">
    <source>
        <dbReference type="SAM" id="MobiDB-lite"/>
    </source>
</evidence>
<feature type="compositionally biased region" description="Low complexity" evidence="1">
    <location>
        <begin position="236"/>
        <end position="248"/>
    </location>
</feature>
<accession>A0ABT6HIR3</accession>
<evidence type="ECO:0000313" key="3">
    <source>
        <dbReference type="EMBL" id="MDH2388634.1"/>
    </source>
</evidence>
<reference evidence="3 4" key="1">
    <citation type="submission" date="2023-04" db="EMBL/GenBank/DDBJ databases">
        <title>Streptomyces chengmaiensis sp. nov. isolated from the stem of mangrove plant in Hainan.</title>
        <authorList>
            <person name="Huang X."/>
            <person name="Zhou S."/>
            <person name="Chu X."/>
            <person name="Xie Y."/>
            <person name="Lin Y."/>
        </authorList>
    </citation>
    <scope>NUCLEOTIDE SEQUENCE [LARGE SCALE GENOMIC DNA]</scope>
    <source>
        <strain evidence="3 4">HNM0663</strain>
    </source>
</reference>
<comment type="caution">
    <text evidence="3">The sequence shown here is derived from an EMBL/GenBank/DDBJ whole genome shotgun (WGS) entry which is preliminary data.</text>
</comment>
<dbReference type="RefSeq" id="WP_279926923.1">
    <property type="nucleotide sequence ID" value="NZ_JARWBG010000005.1"/>
</dbReference>
<feature type="region of interest" description="Disordered" evidence="1">
    <location>
        <begin position="236"/>
        <end position="261"/>
    </location>
</feature>
<dbReference type="InterPro" id="IPR005523">
    <property type="entry name" value="DUF317_SPDY"/>
</dbReference>
<keyword evidence="4" id="KW-1185">Reference proteome</keyword>